<dbReference type="OrthoDB" id="5404651at2759"/>
<dbReference type="GO" id="GO:0006635">
    <property type="term" value="P:fatty acid beta-oxidation"/>
    <property type="evidence" value="ECO:0007669"/>
    <property type="project" value="TreeGrafter"/>
</dbReference>
<dbReference type="NCBIfam" id="TIGR01930">
    <property type="entry name" value="AcCoA-C-Actrans"/>
    <property type="match status" value="1"/>
</dbReference>
<dbReference type="EC" id="2.3.1.9" evidence="2"/>
<dbReference type="FunFam" id="3.40.47.10:FF:000007">
    <property type="entry name" value="acetyl-CoA acetyltransferase, mitochondrial"/>
    <property type="match status" value="1"/>
</dbReference>
<sequence length="404" mass="41839">MALNTNPVYIVAAARTPVGSLLGSLSSLTYPELGSHVVKAALAKIPQIKPTEVEEIVFGNVYGANVGQNPARQVALKAGLGNDTIATTVNKVCASGLKAIIFGAQNIITGTADVVVAGGAESMSNVPHYLPDFRRGIKFGGSTVVDGMQRDGLQDAYDGQAMGVSADLCAIEHNISREQQDDFAIESYKRSQKAHNDGKFKAEIAPVELPGFRGKPGVTVSTDEDAFKLNEEKLRSARAVFTKDGTVTAPNASSINDGAAAVVLMSAQKVKELGIQPIAKIIGWGDAAQEPEKFTTSPSLAIPKALKHAGLNIKDVDFFEFNEAFSVVGLANSKILGLSADKVNVYGGAVAIGHPLGCSGARIIATLLSVLTQEGGKIGAAAICNGGGGASALIVELVEPSSKL</sequence>
<dbReference type="Proteomes" id="UP000398389">
    <property type="component" value="Unassembled WGS sequence"/>
</dbReference>
<comment type="similarity">
    <text evidence="1 7">Belongs to the thiolase-like superfamily. Thiolase family.</text>
</comment>
<dbReference type="SUPFAM" id="SSF53901">
    <property type="entry name" value="Thiolase-like"/>
    <property type="match status" value="2"/>
</dbReference>
<keyword evidence="11" id="KW-1185">Reference proteome</keyword>
<dbReference type="InterPro" id="IPR020616">
    <property type="entry name" value="Thiolase_N"/>
</dbReference>
<dbReference type="InterPro" id="IPR020613">
    <property type="entry name" value="Thiolase_CS"/>
</dbReference>
<dbReference type="InterPro" id="IPR020610">
    <property type="entry name" value="Thiolase_AS"/>
</dbReference>
<dbReference type="Pfam" id="PF02803">
    <property type="entry name" value="Thiolase_C"/>
    <property type="match status" value="1"/>
</dbReference>
<dbReference type="PIRSF" id="PIRSF000429">
    <property type="entry name" value="Ac-CoA_Ac_transf"/>
    <property type="match status" value="1"/>
</dbReference>
<dbReference type="InterPro" id="IPR020615">
    <property type="entry name" value="Thiolase_acyl_enz_int_AS"/>
</dbReference>
<dbReference type="InterPro" id="IPR016039">
    <property type="entry name" value="Thiolase-like"/>
</dbReference>
<dbReference type="InterPro" id="IPR002155">
    <property type="entry name" value="Thiolase"/>
</dbReference>
<evidence type="ECO:0000256" key="5">
    <source>
        <dbReference type="ARBA" id="ARBA00037924"/>
    </source>
</evidence>
<evidence type="ECO:0000313" key="11">
    <source>
        <dbReference type="Proteomes" id="UP000398389"/>
    </source>
</evidence>
<dbReference type="PROSITE" id="PS00737">
    <property type="entry name" value="THIOLASE_2"/>
    <property type="match status" value="1"/>
</dbReference>
<dbReference type="EMBL" id="CABVLU010000001">
    <property type="protein sequence ID" value="VVT46241.1"/>
    <property type="molecule type" value="Genomic_DNA"/>
</dbReference>
<dbReference type="PROSITE" id="PS00099">
    <property type="entry name" value="THIOLASE_3"/>
    <property type="match status" value="1"/>
</dbReference>
<dbReference type="PANTHER" id="PTHR18919">
    <property type="entry name" value="ACETYL-COA C-ACYLTRANSFERASE"/>
    <property type="match status" value="1"/>
</dbReference>
<evidence type="ECO:0000256" key="1">
    <source>
        <dbReference type="ARBA" id="ARBA00010982"/>
    </source>
</evidence>
<organism evidence="10 11">
    <name type="scientific">Magnusiomyces paraingens</name>
    <dbReference type="NCBI Taxonomy" id="2606893"/>
    <lineage>
        <taxon>Eukaryota</taxon>
        <taxon>Fungi</taxon>
        <taxon>Dikarya</taxon>
        <taxon>Ascomycota</taxon>
        <taxon>Saccharomycotina</taxon>
        <taxon>Dipodascomycetes</taxon>
        <taxon>Dipodascales</taxon>
        <taxon>Dipodascaceae</taxon>
        <taxon>Magnusiomyces</taxon>
    </lineage>
</organism>
<dbReference type="GO" id="GO:0005739">
    <property type="term" value="C:mitochondrion"/>
    <property type="evidence" value="ECO:0007669"/>
    <property type="project" value="TreeGrafter"/>
</dbReference>
<gene>
    <name evidence="10" type="ORF">SAPINGB_P001116</name>
</gene>
<dbReference type="CDD" id="cd00751">
    <property type="entry name" value="thiolase"/>
    <property type="match status" value="1"/>
</dbReference>
<evidence type="ECO:0000256" key="3">
    <source>
        <dbReference type="ARBA" id="ARBA00022679"/>
    </source>
</evidence>
<evidence type="ECO:0000256" key="7">
    <source>
        <dbReference type="RuleBase" id="RU003557"/>
    </source>
</evidence>
<keyword evidence="3 7" id="KW-0808">Transferase</keyword>
<evidence type="ECO:0000259" key="9">
    <source>
        <dbReference type="Pfam" id="PF02803"/>
    </source>
</evidence>
<name>A0A5E8BAD2_9ASCO</name>
<feature type="active site" description="Proton acceptor" evidence="6">
    <location>
        <position position="384"/>
    </location>
</feature>
<feature type="active site" description="Acyl-thioester intermediate" evidence="6">
    <location>
        <position position="93"/>
    </location>
</feature>
<feature type="active site" description="Proton acceptor" evidence="6">
    <location>
        <position position="354"/>
    </location>
</feature>
<reference evidence="10 11" key="1">
    <citation type="submission" date="2019-09" db="EMBL/GenBank/DDBJ databases">
        <authorList>
            <person name="Brejova B."/>
        </authorList>
    </citation>
    <scope>NUCLEOTIDE SEQUENCE [LARGE SCALE GENOMIC DNA]</scope>
</reference>
<dbReference type="GO" id="GO:0006696">
    <property type="term" value="P:ergosterol biosynthetic process"/>
    <property type="evidence" value="ECO:0007669"/>
    <property type="project" value="TreeGrafter"/>
</dbReference>
<proteinExistence type="inferred from homology"/>
<dbReference type="Gene3D" id="3.40.47.10">
    <property type="match status" value="1"/>
</dbReference>
<accession>A0A5E8BAD2</accession>
<feature type="domain" description="Thiolase N-terminal" evidence="8">
    <location>
        <begin position="8"/>
        <end position="267"/>
    </location>
</feature>
<dbReference type="PROSITE" id="PS00098">
    <property type="entry name" value="THIOLASE_1"/>
    <property type="match status" value="1"/>
</dbReference>
<evidence type="ECO:0000256" key="6">
    <source>
        <dbReference type="PIRSR" id="PIRSR000429-1"/>
    </source>
</evidence>
<dbReference type="PANTHER" id="PTHR18919:SF165">
    <property type="entry name" value="ACETYL-COA ACETYLTRANSFERASE"/>
    <property type="match status" value="1"/>
</dbReference>
<dbReference type="Pfam" id="PF00108">
    <property type="entry name" value="Thiolase_N"/>
    <property type="match status" value="1"/>
</dbReference>
<evidence type="ECO:0000256" key="2">
    <source>
        <dbReference type="ARBA" id="ARBA00012705"/>
    </source>
</evidence>
<evidence type="ECO:0000259" key="8">
    <source>
        <dbReference type="Pfam" id="PF00108"/>
    </source>
</evidence>
<evidence type="ECO:0000313" key="10">
    <source>
        <dbReference type="EMBL" id="VVT46241.1"/>
    </source>
</evidence>
<evidence type="ECO:0000256" key="4">
    <source>
        <dbReference type="ARBA" id="ARBA00023315"/>
    </source>
</evidence>
<dbReference type="RefSeq" id="XP_031851730.1">
    <property type="nucleotide sequence ID" value="XM_031995839.1"/>
</dbReference>
<protein>
    <recommendedName>
        <fullName evidence="2">acetyl-CoA C-acetyltransferase</fullName>
        <ecNumber evidence="2">2.3.1.9</ecNumber>
    </recommendedName>
</protein>
<dbReference type="InterPro" id="IPR020617">
    <property type="entry name" value="Thiolase_C"/>
</dbReference>
<dbReference type="AlphaFoldDB" id="A0A5E8BAD2"/>
<feature type="domain" description="Thiolase C-terminal" evidence="9">
    <location>
        <begin position="276"/>
        <end position="396"/>
    </location>
</feature>
<comment type="pathway">
    <text evidence="5">Metabolic intermediate biosynthesis; (R)-mevalonate biosynthesis; (R)-mevalonate from acetyl-CoA: step 1/3.</text>
</comment>
<dbReference type="GeneID" id="43579939"/>
<keyword evidence="4 7" id="KW-0012">Acyltransferase</keyword>
<dbReference type="GO" id="GO:0003985">
    <property type="term" value="F:acetyl-CoA C-acetyltransferase activity"/>
    <property type="evidence" value="ECO:0007669"/>
    <property type="project" value="UniProtKB-EC"/>
</dbReference>